<dbReference type="InterPro" id="IPR003658">
    <property type="entry name" value="Anti-sigma_ant"/>
</dbReference>
<dbReference type="GO" id="GO:0043856">
    <property type="term" value="F:anti-sigma factor antagonist activity"/>
    <property type="evidence" value="ECO:0007669"/>
    <property type="project" value="InterPro"/>
</dbReference>
<feature type="domain" description="STAS" evidence="3">
    <location>
        <begin position="2"/>
        <end position="110"/>
    </location>
</feature>
<evidence type="ECO:0000259" key="3">
    <source>
        <dbReference type="PROSITE" id="PS50801"/>
    </source>
</evidence>
<dbReference type="Gene3D" id="3.30.750.24">
    <property type="entry name" value="STAS domain"/>
    <property type="match status" value="1"/>
</dbReference>
<dbReference type="NCBIfam" id="TIGR00377">
    <property type="entry name" value="ant_ant_sig"/>
    <property type="match status" value="1"/>
</dbReference>
<dbReference type="Proteomes" id="UP001164706">
    <property type="component" value="Chromosome"/>
</dbReference>
<protein>
    <recommendedName>
        <fullName evidence="2">Anti-sigma factor antagonist</fullName>
    </recommendedName>
</protein>
<evidence type="ECO:0000313" key="5">
    <source>
        <dbReference type="Proteomes" id="UP001164706"/>
    </source>
</evidence>
<comment type="similarity">
    <text evidence="1 2">Belongs to the anti-sigma-factor antagonist family.</text>
</comment>
<evidence type="ECO:0000256" key="1">
    <source>
        <dbReference type="ARBA" id="ARBA00009013"/>
    </source>
</evidence>
<dbReference type="SUPFAM" id="SSF52091">
    <property type="entry name" value="SpoIIaa-like"/>
    <property type="match status" value="1"/>
</dbReference>
<proteinExistence type="inferred from homology"/>
<evidence type="ECO:0000256" key="2">
    <source>
        <dbReference type="RuleBase" id="RU003749"/>
    </source>
</evidence>
<dbReference type="PANTHER" id="PTHR33495">
    <property type="entry name" value="ANTI-SIGMA FACTOR ANTAGONIST TM_1081-RELATED-RELATED"/>
    <property type="match status" value="1"/>
</dbReference>
<dbReference type="KEGG" id="mdb:OVN18_06885"/>
<reference evidence="4" key="1">
    <citation type="submission" date="2022-11" db="EMBL/GenBank/DDBJ databases">
        <title>Description of Microcella daejonensis nov. sp, isolated from riverside soil.</title>
        <authorList>
            <person name="Molina K.M."/>
            <person name="Kim S.B."/>
        </authorList>
    </citation>
    <scope>NUCLEOTIDE SEQUENCE</scope>
    <source>
        <strain evidence="4">MMS21-STM12</strain>
    </source>
</reference>
<evidence type="ECO:0000313" key="4">
    <source>
        <dbReference type="EMBL" id="WAB80306.1"/>
    </source>
</evidence>
<dbReference type="PANTHER" id="PTHR33495:SF2">
    <property type="entry name" value="ANTI-SIGMA FACTOR ANTAGONIST TM_1081-RELATED"/>
    <property type="match status" value="1"/>
</dbReference>
<dbReference type="CDD" id="cd07043">
    <property type="entry name" value="STAS_anti-anti-sigma_factors"/>
    <property type="match status" value="1"/>
</dbReference>
<sequence length="110" mass="11545">MEIAVAHHPEGIAEVTLIGRLNMVTAARVRESIHEAIIGNHPRIAVDMAGVSFLDSSGLGALVWAYKAAKEAGGGLVLIEPTEQVQLVLELTNMSSVLTTAPSLAEAYPS</sequence>
<organism evidence="4 5">
    <name type="scientific">Microcella daejeonensis</name>
    <dbReference type="NCBI Taxonomy" id="2994971"/>
    <lineage>
        <taxon>Bacteria</taxon>
        <taxon>Bacillati</taxon>
        <taxon>Actinomycetota</taxon>
        <taxon>Actinomycetes</taxon>
        <taxon>Micrococcales</taxon>
        <taxon>Microbacteriaceae</taxon>
        <taxon>Microcella</taxon>
    </lineage>
</organism>
<dbReference type="InterPro" id="IPR002645">
    <property type="entry name" value="STAS_dom"/>
</dbReference>
<name>A0A9E8MIS1_9MICO</name>
<keyword evidence="5" id="KW-1185">Reference proteome</keyword>
<dbReference type="RefSeq" id="WP_267779982.1">
    <property type="nucleotide sequence ID" value="NZ_CP113089.1"/>
</dbReference>
<dbReference type="InterPro" id="IPR036513">
    <property type="entry name" value="STAS_dom_sf"/>
</dbReference>
<gene>
    <name evidence="4" type="ORF">OVN18_06885</name>
</gene>
<dbReference type="AlphaFoldDB" id="A0A9E8MIS1"/>
<accession>A0A9E8MIS1</accession>
<dbReference type="Pfam" id="PF01740">
    <property type="entry name" value="STAS"/>
    <property type="match status" value="1"/>
</dbReference>
<dbReference type="EMBL" id="CP113089">
    <property type="protein sequence ID" value="WAB80306.1"/>
    <property type="molecule type" value="Genomic_DNA"/>
</dbReference>
<dbReference type="PROSITE" id="PS50801">
    <property type="entry name" value="STAS"/>
    <property type="match status" value="1"/>
</dbReference>